<protein>
    <recommendedName>
        <fullName evidence="12">lytic cellulose monooxygenase (C4-dehydrogenating)</fullName>
        <ecNumber evidence="12">1.14.99.56</ecNumber>
    </recommendedName>
</protein>
<dbReference type="EC" id="1.14.99.56" evidence="12"/>
<evidence type="ECO:0000256" key="11">
    <source>
        <dbReference type="ARBA" id="ARBA00045077"/>
    </source>
</evidence>
<gene>
    <name evidence="16" type="ORF">BN1708_010784</name>
</gene>
<feature type="domain" description="Auxiliary Activity family 9 catalytic" evidence="15">
    <location>
        <begin position="18"/>
        <end position="223"/>
    </location>
</feature>
<feature type="compositionally biased region" description="Low complexity" evidence="13">
    <location>
        <begin position="319"/>
        <end position="328"/>
    </location>
</feature>
<evidence type="ECO:0000256" key="1">
    <source>
        <dbReference type="ARBA" id="ARBA00001973"/>
    </source>
</evidence>
<dbReference type="EMBL" id="CVQH01004558">
    <property type="protein sequence ID" value="CRK13386.1"/>
    <property type="molecule type" value="Genomic_DNA"/>
</dbReference>
<keyword evidence="5" id="KW-0136">Cellulose degradation</keyword>
<dbReference type="AlphaFoldDB" id="A0A0G4KUP1"/>
<feature type="signal peptide" evidence="14">
    <location>
        <begin position="1"/>
        <end position="19"/>
    </location>
</feature>
<reference evidence="16 17" key="1">
    <citation type="submission" date="2015-05" db="EMBL/GenBank/DDBJ databases">
        <authorList>
            <person name="Wang D.B."/>
            <person name="Wang M."/>
        </authorList>
    </citation>
    <scope>NUCLEOTIDE SEQUENCE [LARGE SCALE GENOMIC DNA]</scope>
    <source>
        <strain evidence="16">VL1</strain>
    </source>
</reference>
<dbReference type="InterPro" id="IPR049892">
    <property type="entry name" value="AA9"/>
</dbReference>
<evidence type="ECO:0000259" key="15">
    <source>
        <dbReference type="Pfam" id="PF03443"/>
    </source>
</evidence>
<keyword evidence="3" id="KW-0964">Secreted</keyword>
<feature type="region of interest" description="Disordered" evidence="13">
    <location>
        <begin position="237"/>
        <end position="289"/>
    </location>
</feature>
<feature type="chain" id="PRO_5002565819" description="lytic cellulose monooxygenase (C4-dehydrogenating)" evidence="14">
    <location>
        <begin position="20"/>
        <end position="362"/>
    </location>
</feature>
<evidence type="ECO:0000256" key="10">
    <source>
        <dbReference type="ARBA" id="ARBA00044502"/>
    </source>
</evidence>
<dbReference type="PANTHER" id="PTHR33353:SF17">
    <property type="entry name" value="ENDO-BETA-1,4-GLUCANASE D"/>
    <property type="match status" value="1"/>
</dbReference>
<evidence type="ECO:0000313" key="17">
    <source>
        <dbReference type="Proteomes" id="UP000044602"/>
    </source>
</evidence>
<keyword evidence="6" id="KW-0186">Copper</keyword>
<evidence type="ECO:0000256" key="13">
    <source>
        <dbReference type="SAM" id="MobiDB-lite"/>
    </source>
</evidence>
<comment type="catalytic activity">
    <reaction evidence="11">
        <text>[(1-&gt;4)-beta-D-glucosyl]n+m + reduced acceptor + O2 = 4-dehydro-beta-D-glucosyl-[(1-&gt;4)-beta-D-glucosyl]n-1 + [(1-&gt;4)-beta-D-glucosyl]m + acceptor + H2O.</text>
        <dbReference type="EC" id="1.14.99.56"/>
    </reaction>
</comment>
<dbReference type="InterPro" id="IPR005103">
    <property type="entry name" value="AA9_LPMO"/>
</dbReference>
<organism evidence="16 17">
    <name type="scientific">Verticillium longisporum</name>
    <name type="common">Verticillium dahliae var. longisporum</name>
    <dbReference type="NCBI Taxonomy" id="100787"/>
    <lineage>
        <taxon>Eukaryota</taxon>
        <taxon>Fungi</taxon>
        <taxon>Dikarya</taxon>
        <taxon>Ascomycota</taxon>
        <taxon>Pezizomycotina</taxon>
        <taxon>Sordariomycetes</taxon>
        <taxon>Hypocreomycetidae</taxon>
        <taxon>Glomerellales</taxon>
        <taxon>Plectosphaerellaceae</taxon>
        <taxon>Verticillium</taxon>
    </lineage>
</organism>
<keyword evidence="7" id="KW-1015">Disulfide bond</keyword>
<dbReference type="Proteomes" id="UP000044602">
    <property type="component" value="Unassembled WGS sequence"/>
</dbReference>
<dbReference type="Pfam" id="PF03443">
    <property type="entry name" value="AA9"/>
    <property type="match status" value="1"/>
</dbReference>
<feature type="region of interest" description="Disordered" evidence="13">
    <location>
        <begin position="319"/>
        <end position="362"/>
    </location>
</feature>
<evidence type="ECO:0000313" key="16">
    <source>
        <dbReference type="EMBL" id="CRK13386.1"/>
    </source>
</evidence>
<keyword evidence="17" id="KW-1185">Reference proteome</keyword>
<evidence type="ECO:0000256" key="4">
    <source>
        <dbReference type="ARBA" id="ARBA00022729"/>
    </source>
</evidence>
<evidence type="ECO:0000256" key="8">
    <source>
        <dbReference type="ARBA" id="ARBA00023277"/>
    </source>
</evidence>
<dbReference type="STRING" id="100787.A0A0G4KUP1"/>
<evidence type="ECO:0000256" key="9">
    <source>
        <dbReference type="ARBA" id="ARBA00023326"/>
    </source>
</evidence>
<evidence type="ECO:0000256" key="12">
    <source>
        <dbReference type="ARBA" id="ARBA00047174"/>
    </source>
</evidence>
<dbReference type="Gene3D" id="2.70.50.70">
    <property type="match status" value="1"/>
</dbReference>
<keyword evidence="4 14" id="KW-0732">Signal</keyword>
<evidence type="ECO:0000256" key="2">
    <source>
        <dbReference type="ARBA" id="ARBA00004613"/>
    </source>
</evidence>
<keyword evidence="9" id="KW-0624">Polysaccharide degradation</keyword>
<feature type="non-terminal residue" evidence="16">
    <location>
        <position position="362"/>
    </location>
</feature>
<evidence type="ECO:0000256" key="14">
    <source>
        <dbReference type="SAM" id="SignalP"/>
    </source>
</evidence>
<dbReference type="GO" id="GO:0030245">
    <property type="term" value="P:cellulose catabolic process"/>
    <property type="evidence" value="ECO:0007669"/>
    <property type="project" value="UniProtKB-KW"/>
</dbReference>
<feature type="compositionally biased region" description="Basic residues" evidence="13">
    <location>
        <begin position="340"/>
        <end position="362"/>
    </location>
</feature>
<evidence type="ECO:0000256" key="3">
    <source>
        <dbReference type="ARBA" id="ARBA00022525"/>
    </source>
</evidence>
<dbReference type="CDD" id="cd21175">
    <property type="entry name" value="LPMO_AA9"/>
    <property type="match status" value="1"/>
</dbReference>
<evidence type="ECO:0000256" key="5">
    <source>
        <dbReference type="ARBA" id="ARBA00023001"/>
    </source>
</evidence>
<dbReference type="GO" id="GO:0005576">
    <property type="term" value="C:extracellular region"/>
    <property type="evidence" value="ECO:0007669"/>
    <property type="project" value="UniProtKB-SubCell"/>
</dbReference>
<comment type="cofactor">
    <cofactor evidence="1">
        <name>Cu(2+)</name>
        <dbReference type="ChEBI" id="CHEBI:29036"/>
    </cofactor>
</comment>
<feature type="compositionally biased region" description="Low complexity" evidence="13">
    <location>
        <begin position="247"/>
        <end position="275"/>
    </location>
</feature>
<dbReference type="PANTHER" id="PTHR33353">
    <property type="entry name" value="PUTATIVE (AFU_ORTHOLOGUE AFUA_1G12560)-RELATED"/>
    <property type="match status" value="1"/>
</dbReference>
<comment type="subcellular location">
    <subcellularLocation>
        <location evidence="2">Secreted</location>
    </subcellularLocation>
</comment>
<accession>A0A0G4KUP1</accession>
<name>A0A0G4KUP1_VERLO</name>
<evidence type="ECO:0000256" key="7">
    <source>
        <dbReference type="ARBA" id="ARBA00023157"/>
    </source>
</evidence>
<keyword evidence="8" id="KW-0119">Carbohydrate metabolism</keyword>
<sequence length="362" mass="37492">MRFTVASALAMATTVSAHAQMYGIWVNGVDQGDGRKDYIRSPPNNSPVKDLTSPDLVCGPNGGTPVPSFAKAAAGDKPSFEWYHDNRDDDIIDGSHAGPLITYIAEYTETDGSGPIWTKIAEDGYSGGKWAVDKIKANHGKQDFTLPAGLAAGKYLVRQEIIAHHESDVAFASNPARGAQFYPSCVQLEVTEGGSAVPDEGFDFNTGYTSADPGIVFNLYSGYTSYTIPGPKVWTGAGSGSAPAPKPTTAAPVATTTAAAPVAPTTTAAPVVPAPGNGSEDDSEGAPAPVFSSIASAAPVVPTTTAAYPVPTTTLATVVKPPSATNAPTTPPTTPPTTCKTKRSRSRKARRSAKKVARRAQL</sequence>
<proteinExistence type="inferred from homology"/>
<evidence type="ECO:0000256" key="6">
    <source>
        <dbReference type="ARBA" id="ARBA00023008"/>
    </source>
</evidence>
<comment type="similarity">
    <text evidence="10">Belongs to the polysaccharide monooxygenase AA9 family.</text>
</comment>